<dbReference type="KEGG" id="abas:ACPOL_4202"/>
<proteinExistence type="inferred from homology"/>
<dbReference type="SUPFAM" id="SSF52402">
    <property type="entry name" value="Adenine nucleotide alpha hydrolases-like"/>
    <property type="match status" value="1"/>
</dbReference>
<dbReference type="EMBL" id="CP030840">
    <property type="protein sequence ID" value="AXC13479.1"/>
    <property type="molecule type" value="Genomic_DNA"/>
</dbReference>
<dbReference type="OrthoDB" id="9794782at2"/>
<name>A0A2Z5G344_9BACT</name>
<evidence type="ECO:0000259" key="2">
    <source>
        <dbReference type="Pfam" id="PF00582"/>
    </source>
</evidence>
<dbReference type="CDD" id="cd00293">
    <property type="entry name" value="USP-like"/>
    <property type="match status" value="1"/>
</dbReference>
<reference evidence="3 4" key="1">
    <citation type="journal article" date="2018" name="Front. Microbiol.">
        <title>Hydrolytic Capabilities as a Key to Environmental Success: Chitinolytic and Cellulolytic Acidobacteria From Acidic Sub-arctic Soils and Boreal Peatlands.</title>
        <authorList>
            <person name="Belova S.E."/>
            <person name="Ravin N.V."/>
            <person name="Pankratov T.A."/>
            <person name="Rakitin A.L."/>
            <person name="Ivanova A.A."/>
            <person name="Beletsky A.V."/>
            <person name="Mardanov A.V."/>
            <person name="Sinninghe Damste J.S."/>
            <person name="Dedysh S.N."/>
        </authorList>
    </citation>
    <scope>NUCLEOTIDE SEQUENCE [LARGE SCALE GENOMIC DNA]</scope>
    <source>
        <strain evidence="3 4">SBC82</strain>
    </source>
</reference>
<evidence type="ECO:0000256" key="1">
    <source>
        <dbReference type="ARBA" id="ARBA00008791"/>
    </source>
</evidence>
<comment type="similarity">
    <text evidence="1">Belongs to the universal stress protein A family.</text>
</comment>
<organism evidence="3 4">
    <name type="scientific">Acidisarcina polymorpha</name>
    <dbReference type="NCBI Taxonomy" id="2211140"/>
    <lineage>
        <taxon>Bacteria</taxon>
        <taxon>Pseudomonadati</taxon>
        <taxon>Acidobacteriota</taxon>
        <taxon>Terriglobia</taxon>
        <taxon>Terriglobales</taxon>
        <taxon>Acidobacteriaceae</taxon>
        <taxon>Acidisarcina</taxon>
    </lineage>
</organism>
<dbReference type="InterPro" id="IPR006016">
    <property type="entry name" value="UspA"/>
</dbReference>
<accession>A0A2Z5G344</accession>
<evidence type="ECO:0000313" key="3">
    <source>
        <dbReference type="EMBL" id="AXC13479.1"/>
    </source>
</evidence>
<dbReference type="RefSeq" id="WP_114208458.1">
    <property type="nucleotide sequence ID" value="NZ_CP030840.1"/>
</dbReference>
<dbReference type="PANTHER" id="PTHR46268:SF15">
    <property type="entry name" value="UNIVERSAL STRESS PROTEIN HP_0031"/>
    <property type="match status" value="1"/>
</dbReference>
<feature type="domain" description="UspA" evidence="2">
    <location>
        <begin position="1"/>
        <end position="143"/>
    </location>
</feature>
<dbReference type="AlphaFoldDB" id="A0A2Z5G344"/>
<dbReference type="InterPro" id="IPR014729">
    <property type="entry name" value="Rossmann-like_a/b/a_fold"/>
</dbReference>
<dbReference type="Proteomes" id="UP000253606">
    <property type="component" value="Chromosome"/>
</dbReference>
<dbReference type="PANTHER" id="PTHR46268">
    <property type="entry name" value="STRESS RESPONSE PROTEIN NHAX"/>
    <property type="match status" value="1"/>
</dbReference>
<sequence length="144" mass="15997">MFRKIAVAYNESPESERALLSAIRLTKSLAAELSTITVAADLPAYTAFASATDPDLTRVLKDDRLDFYEGLQRKALAMAHDHNVEVTSHIVEGHDVAAIVDFLRKQHADLLVIGLHQRDLYIARLWSTVYELAQEAPCSILGVH</sequence>
<protein>
    <recommendedName>
        <fullName evidence="2">UspA domain-containing protein</fullName>
    </recommendedName>
</protein>
<keyword evidence="4" id="KW-1185">Reference proteome</keyword>
<dbReference type="Pfam" id="PF00582">
    <property type="entry name" value="Usp"/>
    <property type="match status" value="1"/>
</dbReference>
<dbReference type="Gene3D" id="3.40.50.620">
    <property type="entry name" value="HUPs"/>
    <property type="match status" value="1"/>
</dbReference>
<evidence type="ECO:0000313" key="4">
    <source>
        <dbReference type="Proteomes" id="UP000253606"/>
    </source>
</evidence>
<gene>
    <name evidence="3" type="ORF">ACPOL_4202</name>
</gene>